<dbReference type="InterPro" id="IPR047794">
    <property type="entry name" value="C45_proenzyme-like"/>
</dbReference>
<keyword evidence="2" id="KW-0808">Transferase</keyword>
<dbReference type="PANTHER" id="PTHR34180:SF1">
    <property type="entry name" value="BETA-ALANYL-DOPAMINE_CARCININE HYDROLASE"/>
    <property type="match status" value="1"/>
</dbReference>
<dbReference type="AlphaFoldDB" id="A0A5S9F1G1"/>
<proteinExistence type="predicted"/>
<dbReference type="OrthoDB" id="264208at2"/>
<protein>
    <submittedName>
        <fullName evidence="2">Acyl-CoA--6-aminopenicillanic acidacyl-transferase</fullName>
    </submittedName>
</protein>
<dbReference type="GO" id="GO:0016740">
    <property type="term" value="F:transferase activity"/>
    <property type="evidence" value="ECO:0007669"/>
    <property type="project" value="UniProtKB-KW"/>
</dbReference>
<organism evidence="2 3">
    <name type="scientific">Uabimicrobium amorphum</name>
    <dbReference type="NCBI Taxonomy" id="2596890"/>
    <lineage>
        <taxon>Bacteria</taxon>
        <taxon>Pseudomonadati</taxon>
        <taxon>Planctomycetota</taxon>
        <taxon>Candidatus Uabimicrobiia</taxon>
        <taxon>Candidatus Uabimicrobiales</taxon>
        <taxon>Candidatus Uabimicrobiaceae</taxon>
        <taxon>Candidatus Uabimicrobium</taxon>
    </lineage>
</organism>
<dbReference type="EMBL" id="AP019860">
    <property type="protein sequence ID" value="BBM82023.1"/>
    <property type="molecule type" value="Genomic_DNA"/>
</dbReference>
<name>A0A5S9F1G1_UABAM</name>
<keyword evidence="3" id="KW-1185">Reference proteome</keyword>
<evidence type="ECO:0000259" key="1">
    <source>
        <dbReference type="Pfam" id="PF03417"/>
    </source>
</evidence>
<gene>
    <name evidence="2" type="ORF">UABAM_00366</name>
</gene>
<sequence>MSLYELPVIELSGTYREMGEAIGEGFREEIISLCEGHYQWTQTILAQAGRDYSDHQLTETIYECIAHMKSFSPESYDEFYGIARAANISLEYLFLSHMTDIIDVLVFGGTWNRYGCSSVIVCGDRTATNNILLGQTWDWLTVDMPFFCLMHRKPQHGIENWSLGLFCSYSMGINVEGVVVGTTNLLTWDAAPGVPRSAIVQRALNSTTADSALKSIVNSQKASAHYHYLGDTKGIGYGVESSVRHTVISEHHQGFYVHCNHALNAEIKKYENTSPDASTLFRQQRLTQLLQTNSEITVSDLKNYFSDCEGGELGIRQDNTLGIYSTDACAIFSPQTGEFYACRGQADKGLWRHIKM</sequence>
<feature type="domain" description="Peptidase C45 hydrolase" evidence="1">
    <location>
        <begin position="129"/>
        <end position="346"/>
    </location>
</feature>
<dbReference type="InterPro" id="IPR005079">
    <property type="entry name" value="Peptidase_C45_hydrolase"/>
</dbReference>
<dbReference type="KEGG" id="uam:UABAM_00366"/>
<dbReference type="InterPro" id="IPR047801">
    <property type="entry name" value="Peptidase_C45"/>
</dbReference>
<dbReference type="Pfam" id="PF03417">
    <property type="entry name" value="AAT"/>
    <property type="match status" value="1"/>
</dbReference>
<dbReference type="RefSeq" id="WP_151966281.1">
    <property type="nucleotide sequence ID" value="NZ_AP019860.1"/>
</dbReference>
<dbReference type="Gene3D" id="3.60.60.10">
    <property type="entry name" value="Penicillin V Acylase, Chain A"/>
    <property type="match status" value="1"/>
</dbReference>
<dbReference type="NCBIfam" id="NF040521">
    <property type="entry name" value="C45_proenzyme"/>
    <property type="match status" value="1"/>
</dbReference>
<evidence type="ECO:0000313" key="2">
    <source>
        <dbReference type="EMBL" id="BBM82023.1"/>
    </source>
</evidence>
<dbReference type="Proteomes" id="UP000326354">
    <property type="component" value="Chromosome"/>
</dbReference>
<accession>A0A5S9F1G1</accession>
<evidence type="ECO:0000313" key="3">
    <source>
        <dbReference type="Proteomes" id="UP000326354"/>
    </source>
</evidence>
<dbReference type="PANTHER" id="PTHR34180">
    <property type="entry name" value="PEPTIDASE C45"/>
    <property type="match status" value="1"/>
</dbReference>
<reference evidence="2 3" key="1">
    <citation type="submission" date="2019-08" db="EMBL/GenBank/DDBJ databases">
        <title>Complete genome sequence of Candidatus Uab amorphum.</title>
        <authorList>
            <person name="Shiratori T."/>
            <person name="Suzuki S."/>
            <person name="Kakizawa Y."/>
            <person name="Ishida K."/>
        </authorList>
    </citation>
    <scope>NUCLEOTIDE SEQUENCE [LARGE SCALE GENOMIC DNA]</scope>
    <source>
        <strain evidence="2 3">SRT547</strain>
    </source>
</reference>